<evidence type="ECO:0000313" key="1">
    <source>
        <dbReference type="EMBL" id="SDG98225.1"/>
    </source>
</evidence>
<dbReference type="EMBL" id="FNCS01000015">
    <property type="protein sequence ID" value="SDG98225.1"/>
    <property type="molecule type" value="Genomic_DNA"/>
</dbReference>
<keyword evidence="2" id="KW-1185">Reference proteome</keyword>
<feature type="non-terminal residue" evidence="1">
    <location>
        <position position="1"/>
    </location>
</feature>
<evidence type="ECO:0000313" key="2">
    <source>
        <dbReference type="Proteomes" id="UP000199495"/>
    </source>
</evidence>
<dbReference type="AlphaFoldDB" id="A0A1G7YPK6"/>
<sequence length="57" mass="6116">PTEKKPKGGLSGDLEAAVEAMKGVPWTTLQDLKGDPDILKKIDDAEALLRSLRKALS</sequence>
<gene>
    <name evidence="1" type="ORF">SAMN04487974_1151</name>
</gene>
<organism evidence="1 2">
    <name type="scientific">Pelagibacterium luteolum</name>
    <dbReference type="NCBI Taxonomy" id="440168"/>
    <lineage>
        <taxon>Bacteria</taxon>
        <taxon>Pseudomonadati</taxon>
        <taxon>Pseudomonadota</taxon>
        <taxon>Alphaproteobacteria</taxon>
        <taxon>Hyphomicrobiales</taxon>
        <taxon>Devosiaceae</taxon>
        <taxon>Pelagibacterium</taxon>
    </lineage>
</organism>
<reference evidence="1 2" key="1">
    <citation type="submission" date="2016-10" db="EMBL/GenBank/DDBJ databases">
        <authorList>
            <person name="de Groot N.N."/>
        </authorList>
    </citation>
    <scope>NUCLEOTIDE SEQUENCE [LARGE SCALE GENOMIC DNA]</scope>
    <source>
        <strain evidence="1 2">CGMCC 1.10267</strain>
    </source>
</reference>
<protein>
    <submittedName>
        <fullName evidence="1">Chromosome partitioning protein, ParB family</fullName>
    </submittedName>
</protein>
<dbReference type="STRING" id="440168.SAMN04487974_1151"/>
<proteinExistence type="predicted"/>
<name>A0A1G7YPK6_9HYPH</name>
<dbReference type="Proteomes" id="UP000199495">
    <property type="component" value="Unassembled WGS sequence"/>
</dbReference>
<accession>A0A1G7YPK6</accession>